<dbReference type="Proteomes" id="UP001629230">
    <property type="component" value="Unassembled WGS sequence"/>
</dbReference>
<feature type="transmembrane region" description="Helical" evidence="5">
    <location>
        <begin position="344"/>
        <end position="369"/>
    </location>
</feature>
<dbReference type="InterPro" id="IPR020846">
    <property type="entry name" value="MFS_dom"/>
</dbReference>
<keyword evidence="2 5" id="KW-0812">Transmembrane</keyword>
<dbReference type="PROSITE" id="PS50850">
    <property type="entry name" value="MFS"/>
    <property type="match status" value="1"/>
</dbReference>
<feature type="transmembrane region" description="Helical" evidence="5">
    <location>
        <begin position="111"/>
        <end position="132"/>
    </location>
</feature>
<feature type="transmembrane region" description="Helical" evidence="5">
    <location>
        <begin position="55"/>
        <end position="74"/>
    </location>
</feature>
<dbReference type="InterPro" id="IPR005829">
    <property type="entry name" value="Sugar_transporter_CS"/>
</dbReference>
<evidence type="ECO:0000256" key="2">
    <source>
        <dbReference type="ARBA" id="ARBA00022692"/>
    </source>
</evidence>
<organism evidence="7 8">
    <name type="scientific">Paraburkholderia dipogonis</name>
    <dbReference type="NCBI Taxonomy" id="1211383"/>
    <lineage>
        <taxon>Bacteria</taxon>
        <taxon>Pseudomonadati</taxon>
        <taxon>Pseudomonadota</taxon>
        <taxon>Betaproteobacteria</taxon>
        <taxon>Burkholderiales</taxon>
        <taxon>Burkholderiaceae</taxon>
        <taxon>Paraburkholderia</taxon>
    </lineage>
</organism>
<evidence type="ECO:0000256" key="1">
    <source>
        <dbReference type="ARBA" id="ARBA00004141"/>
    </source>
</evidence>
<dbReference type="PROSITE" id="PS00217">
    <property type="entry name" value="SUGAR_TRANSPORT_2"/>
    <property type="match status" value="1"/>
</dbReference>
<feature type="transmembrane region" description="Helical" evidence="5">
    <location>
        <begin position="410"/>
        <end position="430"/>
    </location>
</feature>
<evidence type="ECO:0000256" key="4">
    <source>
        <dbReference type="ARBA" id="ARBA00023136"/>
    </source>
</evidence>
<dbReference type="Pfam" id="PF00083">
    <property type="entry name" value="Sugar_tr"/>
    <property type="match status" value="1"/>
</dbReference>
<evidence type="ECO:0000259" key="6">
    <source>
        <dbReference type="PROSITE" id="PS50850"/>
    </source>
</evidence>
<dbReference type="PANTHER" id="PTHR23508:SF10">
    <property type="entry name" value="CARBOXYLIC ACID TRANSPORTER PROTEIN HOMOLOG"/>
    <property type="match status" value="1"/>
</dbReference>
<protein>
    <submittedName>
        <fullName evidence="7">MFS transporter</fullName>
    </submittedName>
</protein>
<keyword evidence="4 5" id="KW-0472">Membrane</keyword>
<gene>
    <name evidence="7" type="ORF">PQR57_09255</name>
</gene>
<evidence type="ECO:0000256" key="3">
    <source>
        <dbReference type="ARBA" id="ARBA00022989"/>
    </source>
</evidence>
<feature type="domain" description="Major facilitator superfamily (MFS) profile" evidence="6">
    <location>
        <begin position="20"/>
        <end position="435"/>
    </location>
</feature>
<feature type="transmembrane region" description="Helical" evidence="5">
    <location>
        <begin position="319"/>
        <end position="338"/>
    </location>
</feature>
<proteinExistence type="predicted"/>
<dbReference type="CDD" id="cd17316">
    <property type="entry name" value="MFS_SV2_like"/>
    <property type="match status" value="1"/>
</dbReference>
<dbReference type="RefSeq" id="WP_132374418.1">
    <property type="nucleotide sequence ID" value="NZ_JAQQEZ010000005.1"/>
</dbReference>
<reference evidence="7 8" key="1">
    <citation type="journal article" date="2024" name="Chem. Sci.">
        <title>Discovery of megapolipeptins by genome mining of a Burkholderiales bacteria collection.</title>
        <authorList>
            <person name="Paulo B.S."/>
            <person name="Recchia M.J.J."/>
            <person name="Lee S."/>
            <person name="Fergusson C.H."/>
            <person name="Romanowski S.B."/>
            <person name="Hernandez A."/>
            <person name="Krull N."/>
            <person name="Liu D.Y."/>
            <person name="Cavanagh H."/>
            <person name="Bos A."/>
            <person name="Gray C.A."/>
            <person name="Murphy B.T."/>
            <person name="Linington R.G."/>
            <person name="Eustaquio A.S."/>
        </authorList>
    </citation>
    <scope>NUCLEOTIDE SEQUENCE [LARGE SCALE GENOMIC DNA]</scope>
    <source>
        <strain evidence="7 8">RL17-350-BIC-A</strain>
    </source>
</reference>
<feature type="transmembrane region" description="Helical" evidence="5">
    <location>
        <begin position="144"/>
        <end position="166"/>
    </location>
</feature>
<accession>A0ABW9AMN9</accession>
<dbReference type="InterPro" id="IPR036259">
    <property type="entry name" value="MFS_trans_sf"/>
</dbReference>
<dbReference type="SUPFAM" id="SSF103473">
    <property type="entry name" value="MFS general substrate transporter"/>
    <property type="match status" value="1"/>
</dbReference>
<dbReference type="InterPro" id="IPR005828">
    <property type="entry name" value="MFS_sugar_transport-like"/>
</dbReference>
<feature type="transmembrane region" description="Helical" evidence="5">
    <location>
        <begin position="172"/>
        <end position="189"/>
    </location>
</feature>
<dbReference type="PANTHER" id="PTHR23508">
    <property type="entry name" value="CARBOXYLIC ACID TRANSPORTER PROTEIN HOMOLOG"/>
    <property type="match status" value="1"/>
</dbReference>
<evidence type="ECO:0000313" key="7">
    <source>
        <dbReference type="EMBL" id="MFM0001203.1"/>
    </source>
</evidence>
<keyword evidence="8" id="KW-1185">Reference proteome</keyword>
<comment type="caution">
    <text evidence="7">The sequence shown here is derived from an EMBL/GenBank/DDBJ whole genome shotgun (WGS) entry which is preliminary data.</text>
</comment>
<feature type="transmembrane region" description="Helical" evidence="5">
    <location>
        <begin position="86"/>
        <end position="105"/>
    </location>
</feature>
<dbReference type="EMBL" id="JAQQEZ010000005">
    <property type="protein sequence ID" value="MFM0001203.1"/>
    <property type="molecule type" value="Genomic_DNA"/>
</dbReference>
<feature type="transmembrane region" description="Helical" evidence="5">
    <location>
        <begin position="291"/>
        <end position="312"/>
    </location>
</feature>
<name>A0ABW9AMN9_9BURK</name>
<evidence type="ECO:0000256" key="5">
    <source>
        <dbReference type="SAM" id="Phobius"/>
    </source>
</evidence>
<sequence>MSIAEATIERMPVGAAHRRMFWLLGAGMLIDAFELFMQSGVVASMVHTNFTGTGGVAQFIFATFFGLAIGSVMSGTLADRFGRKSLYQFNLLLFSLATLATAAAPSFTLVVILRFIAGIGLGGELVVGYAIMAEMTPAHCRGRWGVTLGLLVNCAQPLSAFVGAWFLPAVGWRAMFVVGAVPALIVWYLRRALPESPRWLERQGRTAEMHEVLDALWLENTGDAHAPRVAPASFLPERNELPWTALFGRHRLGRTLFCFAIVSLILASQYGFIGWVPTLLLHRGQSIVHSLTYSAVMAMGAPIGMLIPIFLVDRLGRRTVVATASFLAAAVGIGYAFALDAPAWLLVTTGFLEVLFVQITANTVLAVYLPELFPTDIRGTGFGASTAVGRVSAAIMPYFVLFVLNGFGSFAVFVMLASVLLLLCLLVLAVGPETRRKTLEDVEREILAGVDLSADHKHAKSPAS</sequence>
<dbReference type="Gene3D" id="1.20.1250.20">
    <property type="entry name" value="MFS general substrate transporter like domains"/>
    <property type="match status" value="1"/>
</dbReference>
<comment type="subcellular location">
    <subcellularLocation>
        <location evidence="1">Membrane</location>
        <topology evidence="1">Multi-pass membrane protein</topology>
    </subcellularLocation>
</comment>
<feature type="transmembrane region" description="Helical" evidence="5">
    <location>
        <begin position="381"/>
        <end position="404"/>
    </location>
</feature>
<feature type="transmembrane region" description="Helical" evidence="5">
    <location>
        <begin position="21"/>
        <end position="43"/>
    </location>
</feature>
<keyword evidence="3 5" id="KW-1133">Transmembrane helix</keyword>
<evidence type="ECO:0000313" key="8">
    <source>
        <dbReference type="Proteomes" id="UP001629230"/>
    </source>
</evidence>
<feature type="transmembrane region" description="Helical" evidence="5">
    <location>
        <begin position="256"/>
        <end position="276"/>
    </location>
</feature>